<dbReference type="RefSeq" id="WP_014661858.1">
    <property type="nucleotide sequence ID" value="NC_017737.1"/>
</dbReference>
<dbReference type="AlphaFoldDB" id="I0EPX9"/>
<dbReference type="EMBL" id="CP003479">
    <property type="protein sequence ID" value="AFI04998.1"/>
    <property type="molecule type" value="Genomic_DNA"/>
</dbReference>
<gene>
    <name evidence="1" type="ordered locus">HCW_08715</name>
</gene>
<dbReference type="PATRIC" id="fig|182217.3.peg.1847"/>
<organism evidence="1 2">
    <name type="scientific">Helicobacter cetorum (strain ATCC BAA-429 / MIT 00-7128)</name>
    <dbReference type="NCBI Taxonomy" id="182217"/>
    <lineage>
        <taxon>Bacteria</taxon>
        <taxon>Pseudomonadati</taxon>
        <taxon>Campylobacterota</taxon>
        <taxon>Epsilonproteobacteria</taxon>
        <taxon>Campylobacterales</taxon>
        <taxon>Helicobacteraceae</taxon>
        <taxon>Helicobacter</taxon>
    </lineage>
</organism>
<evidence type="ECO:0000313" key="1">
    <source>
        <dbReference type="EMBL" id="AFI04998.1"/>
    </source>
</evidence>
<evidence type="ECO:0000313" key="2">
    <source>
        <dbReference type="Proteomes" id="UP000005010"/>
    </source>
</evidence>
<name>I0EPX9_HELC0</name>
<protein>
    <submittedName>
        <fullName evidence="1">Uncharacterized protein</fullName>
    </submittedName>
</protein>
<sequence>MYYESLEELKERFNKRETLFNQYVEDAKTAFSDEEVEKLFNKAFEVFDDLGSLVDKLNELDNSFEWTKRYMACSSKLVELSSISMERSFDSPATSFFKTLKRNIWG</sequence>
<dbReference type="HOGENOM" id="CLU_2219465_0_0_7"/>
<accession>I0EPX9</accession>
<keyword evidence="2" id="KW-1185">Reference proteome</keyword>
<proteinExistence type="predicted"/>
<dbReference type="Proteomes" id="UP000005010">
    <property type="component" value="Chromosome"/>
</dbReference>
<dbReference type="KEGG" id="hce:HCW_08715"/>
<dbReference type="STRING" id="182217.HCW_08715"/>
<reference evidence="2" key="1">
    <citation type="submission" date="2012-04" db="EMBL/GenBank/DDBJ databases">
        <title>Complete genome sequence of Helicobacter cetorum strain MIT 00-7128.</title>
        <authorList>
            <person name="Kersulyte D."/>
            <person name="Berg D.E."/>
        </authorList>
    </citation>
    <scope>NUCLEOTIDE SEQUENCE [LARGE SCALE GENOMIC DNA]</scope>
    <source>
        <strain evidence="2">MIT 00-7128</strain>
    </source>
</reference>